<protein>
    <submittedName>
        <fullName evidence="1">Uncharacterized protein</fullName>
    </submittedName>
</protein>
<evidence type="ECO:0000313" key="1">
    <source>
        <dbReference type="EMBL" id="AGS53856.1"/>
    </source>
</evidence>
<name>A0A806K1Q2_9BACT</name>
<sequence length="59" mass="6845">MRWARLFLRSTNRIPQIRAIVARKVITAVITTTMAIEGELFGDNMLEISIFIENISFIY</sequence>
<proteinExistence type="predicted"/>
<dbReference type="EMBL" id="JQ844254">
    <property type="protein sequence ID" value="AGS53856.1"/>
    <property type="molecule type" value="Genomic_DNA"/>
</dbReference>
<accession>A0A806K1Q2</accession>
<dbReference type="AlphaFoldDB" id="A0A806K1Q2"/>
<reference evidence="1" key="1">
    <citation type="submission" date="2012-03" db="EMBL/GenBank/DDBJ databases">
        <title>Functional metagenomics reveals considerable lignocellulase gene clusters in the gut microbiome of a wood-feeding higher termite.</title>
        <authorList>
            <person name="Liu N."/>
        </authorList>
    </citation>
    <scope>NUCLEOTIDE SEQUENCE</scope>
</reference>
<organism evidence="1">
    <name type="scientific">uncultured bacterium contig00094</name>
    <dbReference type="NCBI Taxonomy" id="1181565"/>
    <lineage>
        <taxon>Bacteria</taxon>
        <taxon>environmental samples</taxon>
    </lineage>
</organism>